<comment type="caution">
    <text evidence="2">The sequence shown here is derived from an EMBL/GenBank/DDBJ whole genome shotgun (WGS) entry which is preliminary data.</text>
</comment>
<gene>
    <name evidence="2" type="ORF">PPNSA23_04770</name>
</gene>
<feature type="region of interest" description="Disordered" evidence="1">
    <location>
        <begin position="127"/>
        <end position="150"/>
    </location>
</feature>
<name>A0ABQ0GV44_9HYPH</name>
<sequence>MTGREFMKSALAIIAIAVLSAGCAGVNYVSQKYAGMPSVEYRAKDGASYRIVDNPRQQRLMIGPHISSSATGGFIKGFSLGSGIGATPPVVSRDAAEEYLASTGRQCEARDITLVVDPYYEVRYSCSRPQPEQMPPNQPTTTGALPGTRL</sequence>
<dbReference type="EMBL" id="BAAFZP010000001">
    <property type="protein sequence ID" value="GAB1580534.1"/>
    <property type="molecule type" value="Genomic_DNA"/>
</dbReference>
<accession>A0ABQ0GV44</accession>
<evidence type="ECO:0000313" key="3">
    <source>
        <dbReference type="Proteomes" id="UP001628091"/>
    </source>
</evidence>
<protein>
    <recommendedName>
        <fullName evidence="4">Lipoprotein</fullName>
    </recommendedName>
</protein>
<dbReference type="PROSITE" id="PS51257">
    <property type="entry name" value="PROKAR_LIPOPROTEIN"/>
    <property type="match status" value="1"/>
</dbReference>
<keyword evidence="3" id="KW-1185">Reference proteome</keyword>
<evidence type="ECO:0008006" key="4">
    <source>
        <dbReference type="Google" id="ProtNLM"/>
    </source>
</evidence>
<reference evidence="2 3" key="1">
    <citation type="submission" date="2024-10" db="EMBL/GenBank/DDBJ databases">
        <title>Isolation, draft genome sequencing and identification of Phyllobacterium sp. NSA23, isolated from leaf soil.</title>
        <authorList>
            <person name="Akita H."/>
        </authorList>
    </citation>
    <scope>NUCLEOTIDE SEQUENCE [LARGE SCALE GENOMIC DNA]</scope>
    <source>
        <strain evidence="2 3">NSA23</strain>
    </source>
</reference>
<organism evidence="2 3">
    <name type="scientific">Phyllobacterium phragmitis</name>
    <dbReference type="NCBI Taxonomy" id="2670329"/>
    <lineage>
        <taxon>Bacteria</taxon>
        <taxon>Pseudomonadati</taxon>
        <taxon>Pseudomonadota</taxon>
        <taxon>Alphaproteobacteria</taxon>
        <taxon>Hyphomicrobiales</taxon>
        <taxon>Phyllobacteriaceae</taxon>
        <taxon>Phyllobacterium</taxon>
    </lineage>
</organism>
<evidence type="ECO:0000313" key="2">
    <source>
        <dbReference type="EMBL" id="GAB1580534.1"/>
    </source>
</evidence>
<dbReference type="Proteomes" id="UP001628091">
    <property type="component" value="Unassembled WGS sequence"/>
</dbReference>
<evidence type="ECO:0000256" key="1">
    <source>
        <dbReference type="SAM" id="MobiDB-lite"/>
    </source>
</evidence>
<proteinExistence type="predicted"/>